<dbReference type="RefSeq" id="WP_099590497.1">
    <property type="nucleotide sequence ID" value="NZ_OBMB01000001.1"/>
</dbReference>
<feature type="region of interest" description="Disordered" evidence="1">
    <location>
        <begin position="1"/>
        <end position="20"/>
    </location>
</feature>
<name>A0A2I2MHD8_9BACT</name>
<dbReference type="SUPFAM" id="SSF54285">
    <property type="entry name" value="MoaD/ThiS"/>
    <property type="match status" value="1"/>
</dbReference>
<sequence length="97" mass="11181">MNRTEENWTENSRSSGSEKTVETIYFGPLREKTGRDREALVTLASTPRELYREIAARYGFEERVDEIRVAVGEEFCDLDRRLEPDDTVVFLFPFGGG</sequence>
<dbReference type="AlphaFoldDB" id="A0A2I2MHD8"/>
<dbReference type="Pfam" id="PF02597">
    <property type="entry name" value="ThiS"/>
    <property type="match status" value="1"/>
</dbReference>
<dbReference type="EMBL" id="LT966316">
    <property type="protein sequence ID" value="SOU92570.1"/>
    <property type="molecule type" value="Genomic_DNA"/>
</dbReference>
<dbReference type="InterPro" id="IPR003749">
    <property type="entry name" value="ThiS/MoaD-like"/>
</dbReference>
<dbReference type="OrthoDB" id="9800712at2"/>
<feature type="compositionally biased region" description="Polar residues" evidence="1">
    <location>
        <begin position="7"/>
        <end position="18"/>
    </location>
</feature>
<gene>
    <name evidence="2" type="ORF">LFTS_01197</name>
</gene>
<dbReference type="InterPro" id="IPR012675">
    <property type="entry name" value="Beta-grasp_dom_sf"/>
</dbReference>
<proteinExistence type="predicted"/>
<dbReference type="InterPro" id="IPR016155">
    <property type="entry name" value="Mopterin_synth/thiamin_S_b"/>
</dbReference>
<evidence type="ECO:0000256" key="1">
    <source>
        <dbReference type="SAM" id="MobiDB-lite"/>
    </source>
</evidence>
<accession>A0A2I2MHD8</accession>
<dbReference type="Gene3D" id="3.10.20.30">
    <property type="match status" value="1"/>
</dbReference>
<reference evidence="2" key="1">
    <citation type="submission" date="2017-12" db="EMBL/GenBank/DDBJ databases">
        <authorList>
            <consortium name="SysMetEx"/>
        </authorList>
    </citation>
    <scope>NUCLEOTIDE SEQUENCE</scope>
    <source>
        <strain evidence="2">Pb_238</strain>
    </source>
</reference>
<evidence type="ECO:0000313" key="2">
    <source>
        <dbReference type="EMBL" id="SOU92570.1"/>
    </source>
</evidence>
<protein>
    <submittedName>
        <fullName evidence="2">Molybdopterin synthase sulfur carrier subunit</fullName>
    </submittedName>
</protein>
<dbReference type="CDD" id="cd00754">
    <property type="entry name" value="Ubl_MoaD"/>
    <property type="match status" value="1"/>
</dbReference>
<organism evidence="2">
    <name type="scientific">Leptospirillum ferriphilum</name>
    <dbReference type="NCBI Taxonomy" id="178606"/>
    <lineage>
        <taxon>Bacteria</taxon>
        <taxon>Pseudomonadati</taxon>
        <taxon>Nitrospirota</taxon>
        <taxon>Nitrospiria</taxon>
        <taxon>Nitrospirales</taxon>
        <taxon>Nitrospiraceae</taxon>
        <taxon>Leptospirillum</taxon>
    </lineage>
</organism>